<name>A0A1I6DZZ6_9FIRM</name>
<evidence type="ECO:0000259" key="4">
    <source>
        <dbReference type="Pfam" id="PF00394"/>
    </source>
</evidence>
<keyword evidence="3" id="KW-0186">Copper</keyword>
<dbReference type="Proteomes" id="UP000199584">
    <property type="component" value="Unassembled WGS sequence"/>
</dbReference>
<dbReference type="STRING" id="39060.SAMN05660706_1223"/>
<keyword evidence="1" id="KW-0479">Metal-binding</keyword>
<dbReference type="SUPFAM" id="SSF49503">
    <property type="entry name" value="Cupredoxins"/>
    <property type="match status" value="2"/>
</dbReference>
<dbReference type="GO" id="GO:0005507">
    <property type="term" value="F:copper ion binding"/>
    <property type="evidence" value="ECO:0007669"/>
    <property type="project" value="InterPro"/>
</dbReference>
<keyword evidence="2" id="KW-0560">Oxidoreductase</keyword>
<sequence>MRVDIRLAATDGWVDTPDGRSHYIFGFVNITGVPENEIFNYRGKAELMAPPLVLQVGDEVYLTLTNVGTPTRPDLDDPHTIHYHGFPNQMAIYDGVPEASVAVPVGRDFVFHYKPLDPGTYMYHCHHEPVEHIQMGMVGPLVVRPRDYDPADPDYKTAYGYGTGTEYDREYFIFLHELDCTIHNLVATVQEPDWTNYKPTYWFINGRSYPDTIASTSACRLRQQPWPALIKAHAGEKVLLRFVNLGFQQHAIELLGAVMKVVGLDAMRPAGLYGEDLFYNKNIIYIAPGQSTDAIFTAPEAEDTYPLTLPLYNRNLIKNTLAGMGPGGMITEVQIFEPGTLPPQTEPNQS</sequence>
<gene>
    <name evidence="6" type="ORF">SAMN05660706_1223</name>
</gene>
<evidence type="ECO:0000259" key="5">
    <source>
        <dbReference type="Pfam" id="PF07732"/>
    </source>
</evidence>
<protein>
    <submittedName>
        <fullName evidence="6">Multicopper oxidase</fullName>
    </submittedName>
</protein>
<keyword evidence="7" id="KW-1185">Reference proteome</keyword>
<dbReference type="InterPro" id="IPR008972">
    <property type="entry name" value="Cupredoxin"/>
</dbReference>
<dbReference type="InterPro" id="IPR001117">
    <property type="entry name" value="Cu-oxidase_2nd"/>
</dbReference>
<dbReference type="PANTHER" id="PTHR11709:SF394">
    <property type="entry name" value="FI03373P-RELATED"/>
    <property type="match status" value="1"/>
</dbReference>
<dbReference type="Gene3D" id="2.60.40.420">
    <property type="entry name" value="Cupredoxins - blue copper proteins"/>
    <property type="match status" value="1"/>
</dbReference>
<organism evidence="6 7">
    <name type="scientific">Desulfoscipio geothermicus DSM 3669</name>
    <dbReference type="NCBI Taxonomy" id="1121426"/>
    <lineage>
        <taxon>Bacteria</taxon>
        <taxon>Bacillati</taxon>
        <taxon>Bacillota</taxon>
        <taxon>Clostridia</taxon>
        <taxon>Eubacteriales</taxon>
        <taxon>Desulfallaceae</taxon>
        <taxon>Desulfoscipio</taxon>
    </lineage>
</organism>
<dbReference type="OrthoDB" id="9757546at2"/>
<dbReference type="RefSeq" id="WP_092484968.1">
    <property type="nucleotide sequence ID" value="NZ_FOYM01000022.1"/>
</dbReference>
<feature type="domain" description="Plastocyanin-like" evidence="5">
    <location>
        <begin position="46"/>
        <end position="146"/>
    </location>
</feature>
<evidence type="ECO:0000256" key="2">
    <source>
        <dbReference type="ARBA" id="ARBA00023002"/>
    </source>
</evidence>
<evidence type="ECO:0000256" key="3">
    <source>
        <dbReference type="ARBA" id="ARBA00023008"/>
    </source>
</evidence>
<evidence type="ECO:0000313" key="6">
    <source>
        <dbReference type="EMBL" id="SFR10858.1"/>
    </source>
</evidence>
<dbReference type="Pfam" id="PF00394">
    <property type="entry name" value="Cu-oxidase"/>
    <property type="match status" value="1"/>
</dbReference>
<evidence type="ECO:0000313" key="7">
    <source>
        <dbReference type="Proteomes" id="UP000199584"/>
    </source>
</evidence>
<dbReference type="AlphaFoldDB" id="A0A1I6DZZ6"/>
<evidence type="ECO:0000256" key="1">
    <source>
        <dbReference type="ARBA" id="ARBA00022723"/>
    </source>
</evidence>
<dbReference type="PANTHER" id="PTHR11709">
    <property type="entry name" value="MULTI-COPPER OXIDASE"/>
    <property type="match status" value="1"/>
</dbReference>
<dbReference type="InterPro" id="IPR045087">
    <property type="entry name" value="Cu-oxidase_fam"/>
</dbReference>
<dbReference type="InterPro" id="IPR011707">
    <property type="entry name" value="Cu-oxidase-like_N"/>
</dbReference>
<reference evidence="7" key="1">
    <citation type="submission" date="2016-10" db="EMBL/GenBank/DDBJ databases">
        <authorList>
            <person name="Varghese N."/>
            <person name="Submissions S."/>
        </authorList>
    </citation>
    <scope>NUCLEOTIDE SEQUENCE [LARGE SCALE GENOMIC DNA]</scope>
    <source>
        <strain evidence="7">DSM 3669</strain>
    </source>
</reference>
<accession>A0A1I6DZZ6</accession>
<proteinExistence type="predicted"/>
<dbReference type="Pfam" id="PF07732">
    <property type="entry name" value="Cu-oxidase_3"/>
    <property type="match status" value="1"/>
</dbReference>
<dbReference type="EMBL" id="FOYM01000022">
    <property type="protein sequence ID" value="SFR10858.1"/>
    <property type="molecule type" value="Genomic_DNA"/>
</dbReference>
<feature type="domain" description="Plastocyanin-like" evidence="4">
    <location>
        <begin position="199"/>
        <end position="317"/>
    </location>
</feature>
<dbReference type="GO" id="GO:0016491">
    <property type="term" value="F:oxidoreductase activity"/>
    <property type="evidence" value="ECO:0007669"/>
    <property type="project" value="UniProtKB-KW"/>
</dbReference>